<feature type="compositionally biased region" description="Acidic residues" evidence="8">
    <location>
        <begin position="685"/>
        <end position="695"/>
    </location>
</feature>
<dbReference type="Gene3D" id="1.10.8.60">
    <property type="match status" value="1"/>
</dbReference>
<keyword evidence="11" id="KW-1185">Reference proteome</keyword>
<keyword evidence="7" id="KW-0131">Cell cycle</keyword>
<feature type="compositionally biased region" description="Basic and acidic residues" evidence="8">
    <location>
        <begin position="450"/>
        <end position="475"/>
    </location>
</feature>
<evidence type="ECO:0000256" key="1">
    <source>
        <dbReference type="ARBA" id="ARBA00004123"/>
    </source>
</evidence>
<evidence type="ECO:0000256" key="2">
    <source>
        <dbReference type="ARBA" id="ARBA00006168"/>
    </source>
</evidence>
<feature type="region of interest" description="Disordered" evidence="8">
    <location>
        <begin position="640"/>
        <end position="695"/>
    </location>
</feature>
<dbReference type="SUPFAM" id="SSF52540">
    <property type="entry name" value="P-loop containing nucleoside triphosphate hydrolases"/>
    <property type="match status" value="1"/>
</dbReference>
<dbReference type="Pfam" id="PF03215">
    <property type="entry name" value="Rad17"/>
    <property type="match status" value="1"/>
</dbReference>
<evidence type="ECO:0000256" key="8">
    <source>
        <dbReference type="SAM" id="MobiDB-lite"/>
    </source>
</evidence>
<sequence length="695" mass="76707">MPPKSSSQPAKKLKSQSKISVVKLGASQPLAATKRKFDPLSAFSNPAPQTKAKDRSGRENSPLLVPDFANTNGAKRPLRRVASKKGKEKAPIDDRMWVDIHEPTTEAELAVHVRKVDDVRRWLNEAFEGGPSGKLKKYRRILAMTGPAGTGKTSTLRVLAKELDFEIIEWKNSIGEVTSTRNFPSSSNAYASTSSSAHFSPPRDYDEDAESQFTKFSTFFTRAASCRNLFSHQTTSASTTAQKQIILLEDLPNILHPKTQEEFHACLKGLTESPVGDPPIPVVIVISDAGIRGEARDERIAGGGGWGRGKEEVLDVRSVVSRDLLNGPYVTQIPFNPIAPTLMKKALQSMVTKHFSSPAVDLPAPSKQVLDVIVESSNGDIRSAINTLEFACTVELPSKKRRGGGEGGTTIVLEAVTRRESSLALFHLIGKVLYNKRKGDPSNSSATAKDMQKERDLDARLKDPPKLPAHLSEHDRRASRVDVDTIYADSPIDSSLFSLYLHQNYTQFCNEVDEVEGVADWLSWVDSSGGEAWYQANPHQFHLLTLGTLHSLPSPVQRRSQKVFKPEYFEVFRKEKEARDAVRLTRDWVVDEDVKQNIGARRTGAWPAQDVILELGAVLRCKEKAGAKPPRAHRMFSSLPFVHGESGGGGSQLAEGDDGGEAPILEGEEEDEDEERLRLEKDGGWLEDDDIEDDF</sequence>
<feature type="compositionally biased region" description="Basic and acidic residues" evidence="8">
    <location>
        <begin position="675"/>
        <end position="684"/>
    </location>
</feature>
<feature type="compositionally biased region" description="Acidic residues" evidence="8">
    <location>
        <begin position="655"/>
        <end position="674"/>
    </location>
</feature>
<dbReference type="PANTHER" id="PTHR12172">
    <property type="entry name" value="CELL CYCLE CHECKPOINT PROTEIN RAD17"/>
    <property type="match status" value="1"/>
</dbReference>
<dbReference type="GO" id="GO:0033314">
    <property type="term" value="P:mitotic DNA replication checkpoint signaling"/>
    <property type="evidence" value="ECO:0007669"/>
    <property type="project" value="TreeGrafter"/>
</dbReference>
<comment type="subcellular location">
    <subcellularLocation>
        <location evidence="1">Nucleus</location>
    </subcellularLocation>
</comment>
<feature type="compositionally biased region" description="Low complexity" evidence="8">
    <location>
        <begin position="185"/>
        <end position="197"/>
    </location>
</feature>
<dbReference type="GO" id="GO:0006281">
    <property type="term" value="P:DNA repair"/>
    <property type="evidence" value="ECO:0007669"/>
    <property type="project" value="InterPro"/>
</dbReference>
<evidence type="ECO:0000259" key="9">
    <source>
        <dbReference type="Pfam" id="PF25812"/>
    </source>
</evidence>
<dbReference type="Gene3D" id="3.40.50.300">
    <property type="entry name" value="P-loop containing nucleotide triphosphate hydrolases"/>
    <property type="match status" value="1"/>
</dbReference>
<evidence type="ECO:0000256" key="4">
    <source>
        <dbReference type="ARBA" id="ARBA00022763"/>
    </source>
</evidence>
<dbReference type="GO" id="GO:0003689">
    <property type="term" value="F:DNA clamp loader activity"/>
    <property type="evidence" value="ECO:0007669"/>
    <property type="project" value="TreeGrafter"/>
</dbReference>
<feature type="region of interest" description="Disordered" evidence="8">
    <location>
        <begin position="439"/>
        <end position="475"/>
    </location>
</feature>
<proteinExistence type="inferred from homology"/>
<dbReference type="GO" id="GO:0005634">
    <property type="term" value="C:nucleus"/>
    <property type="evidence" value="ECO:0007669"/>
    <property type="project" value="UniProtKB-SubCell"/>
</dbReference>
<dbReference type="GO" id="GO:0003682">
    <property type="term" value="F:chromatin binding"/>
    <property type="evidence" value="ECO:0007669"/>
    <property type="project" value="TreeGrafter"/>
</dbReference>
<gene>
    <name evidence="10" type="ORF">D9611_011493</name>
</gene>
<protein>
    <recommendedName>
        <fullName evidence="9">Checkpoint protein RAD24-like helical bundle domain-containing protein</fullName>
    </recommendedName>
</protein>
<evidence type="ECO:0000256" key="7">
    <source>
        <dbReference type="ARBA" id="ARBA00023306"/>
    </source>
</evidence>
<comment type="similarity">
    <text evidence="2">Belongs to the rad17/RAD24 family.</text>
</comment>
<accession>A0A8H5CEJ1</accession>
<dbReference type="AlphaFoldDB" id="A0A8H5CEJ1"/>
<dbReference type="Proteomes" id="UP000541558">
    <property type="component" value="Unassembled WGS sequence"/>
</dbReference>
<dbReference type="OrthoDB" id="10265971at2759"/>
<keyword evidence="6" id="KW-0539">Nucleus</keyword>
<evidence type="ECO:0000313" key="10">
    <source>
        <dbReference type="EMBL" id="KAF5339616.1"/>
    </source>
</evidence>
<keyword evidence="4" id="KW-0227">DNA damage</keyword>
<organism evidence="10 11">
    <name type="scientific">Ephemerocybe angulata</name>
    <dbReference type="NCBI Taxonomy" id="980116"/>
    <lineage>
        <taxon>Eukaryota</taxon>
        <taxon>Fungi</taxon>
        <taxon>Dikarya</taxon>
        <taxon>Basidiomycota</taxon>
        <taxon>Agaricomycotina</taxon>
        <taxon>Agaricomycetes</taxon>
        <taxon>Agaricomycetidae</taxon>
        <taxon>Agaricales</taxon>
        <taxon>Agaricineae</taxon>
        <taxon>Psathyrellaceae</taxon>
        <taxon>Ephemerocybe</taxon>
    </lineage>
</organism>
<dbReference type="EMBL" id="JAACJK010000007">
    <property type="protein sequence ID" value="KAF5339616.1"/>
    <property type="molecule type" value="Genomic_DNA"/>
</dbReference>
<keyword evidence="5" id="KW-0067">ATP-binding</keyword>
<dbReference type="InterPro" id="IPR057927">
    <property type="entry name" value="RAD24-like_helical"/>
</dbReference>
<dbReference type="GO" id="GO:0005524">
    <property type="term" value="F:ATP binding"/>
    <property type="evidence" value="ECO:0007669"/>
    <property type="project" value="UniProtKB-KW"/>
</dbReference>
<dbReference type="InterPro" id="IPR027417">
    <property type="entry name" value="P-loop_NTPase"/>
</dbReference>
<evidence type="ECO:0000256" key="3">
    <source>
        <dbReference type="ARBA" id="ARBA00022741"/>
    </source>
</evidence>
<dbReference type="GO" id="GO:0000077">
    <property type="term" value="P:DNA damage checkpoint signaling"/>
    <property type="evidence" value="ECO:0007669"/>
    <property type="project" value="TreeGrafter"/>
</dbReference>
<evidence type="ECO:0000256" key="6">
    <source>
        <dbReference type="ARBA" id="ARBA00023242"/>
    </source>
</evidence>
<feature type="domain" description="Checkpoint protein RAD24-like helical bundle" evidence="9">
    <location>
        <begin position="420"/>
        <end position="529"/>
    </location>
</feature>
<name>A0A8H5CEJ1_9AGAR</name>
<dbReference type="Pfam" id="PF25812">
    <property type="entry name" value="RAD24_helical"/>
    <property type="match status" value="1"/>
</dbReference>
<dbReference type="InterPro" id="IPR004582">
    <property type="entry name" value="Checkpoint_prot_Rad17_Rad24"/>
</dbReference>
<dbReference type="PANTHER" id="PTHR12172:SF0">
    <property type="entry name" value="CELL CYCLE CHECKPOINT PROTEIN RAD17"/>
    <property type="match status" value="1"/>
</dbReference>
<feature type="region of interest" description="Disordered" evidence="8">
    <location>
        <begin position="181"/>
        <end position="206"/>
    </location>
</feature>
<keyword evidence="3" id="KW-0547">Nucleotide-binding</keyword>
<reference evidence="10 11" key="1">
    <citation type="journal article" date="2020" name="ISME J.">
        <title>Uncovering the hidden diversity of litter-decomposition mechanisms in mushroom-forming fungi.</title>
        <authorList>
            <person name="Floudas D."/>
            <person name="Bentzer J."/>
            <person name="Ahren D."/>
            <person name="Johansson T."/>
            <person name="Persson P."/>
            <person name="Tunlid A."/>
        </authorList>
    </citation>
    <scope>NUCLEOTIDE SEQUENCE [LARGE SCALE GENOMIC DNA]</scope>
    <source>
        <strain evidence="10 11">CBS 175.51</strain>
    </source>
</reference>
<feature type="region of interest" description="Disordered" evidence="8">
    <location>
        <begin position="28"/>
        <end position="71"/>
    </location>
</feature>
<evidence type="ECO:0000313" key="11">
    <source>
        <dbReference type="Proteomes" id="UP000541558"/>
    </source>
</evidence>
<evidence type="ECO:0000256" key="5">
    <source>
        <dbReference type="ARBA" id="ARBA00022840"/>
    </source>
</evidence>
<comment type="caution">
    <text evidence="10">The sequence shown here is derived from an EMBL/GenBank/DDBJ whole genome shotgun (WGS) entry which is preliminary data.</text>
</comment>